<evidence type="ECO:0000313" key="2">
    <source>
        <dbReference type="Proteomes" id="UP000768567"/>
    </source>
</evidence>
<dbReference type="Gene3D" id="3.40.630.190">
    <property type="entry name" value="LCP protein"/>
    <property type="match status" value="1"/>
</dbReference>
<reference evidence="1 2" key="1">
    <citation type="submission" date="2020-10" db="EMBL/GenBank/DDBJ databases">
        <title>ChiBAC.</title>
        <authorList>
            <person name="Zenner C."/>
            <person name="Hitch T.C.A."/>
            <person name="Clavel T."/>
        </authorList>
    </citation>
    <scope>NUCLEOTIDE SEQUENCE [LARGE SCALE GENOMIC DNA]</scope>
    <source>
        <strain evidence="1 2">DSM 109015</strain>
    </source>
</reference>
<protein>
    <recommendedName>
        <fullName evidence="3">Cell envelope-related transcriptional attenuator domain-containing protein</fullName>
    </recommendedName>
</protein>
<comment type="caution">
    <text evidence="1">The sequence shown here is derived from an EMBL/GenBank/DDBJ whole genome shotgun (WGS) entry which is preliminary data.</text>
</comment>
<evidence type="ECO:0000313" key="1">
    <source>
        <dbReference type="EMBL" id="MBE5037608.1"/>
    </source>
</evidence>
<accession>A0ABR9R377</accession>
<gene>
    <name evidence="1" type="ORF">INF35_07405</name>
</gene>
<evidence type="ECO:0008006" key="3">
    <source>
        <dbReference type="Google" id="ProtNLM"/>
    </source>
</evidence>
<sequence length="286" mass="30679">MRSRGGLFWQSLFLTLLVLVPLSAGVLYLSGQRQHQAEVELAAAAGRGDVGVDAGATNTHRLLLAIQTETPEFLLLRIDAPARTITFCGVPGTTLVDAPEGQTTLEDCYLAAGPARASQLLADTVGLAPDAYFAATPDTYAQLIGTETTARFDTASVMDYEQRVALGYGEENAPELTPAVTEEFLTTLREGMDARESASLRAAVWCVFLRQNPARLTLLVEAAREQSSRTLTSMTAQDLLRAEQTLEYLSAQTAATVEYTVLSGSETPAGYALDEEGREEAARLLG</sequence>
<proteinExistence type="predicted"/>
<dbReference type="RefSeq" id="WP_193501070.1">
    <property type="nucleotide sequence ID" value="NZ_JADCKC010000002.1"/>
</dbReference>
<name>A0ABR9R377_9FIRM</name>
<dbReference type="Proteomes" id="UP000768567">
    <property type="component" value="Unassembled WGS sequence"/>
</dbReference>
<keyword evidence="2" id="KW-1185">Reference proteome</keyword>
<organism evidence="1 2">
    <name type="scientific">Gemmiger gallinarum</name>
    <dbReference type="NCBI Taxonomy" id="2779354"/>
    <lineage>
        <taxon>Bacteria</taxon>
        <taxon>Bacillati</taxon>
        <taxon>Bacillota</taxon>
        <taxon>Clostridia</taxon>
        <taxon>Eubacteriales</taxon>
        <taxon>Gemmiger</taxon>
    </lineage>
</organism>
<dbReference type="EMBL" id="JADCKC010000002">
    <property type="protein sequence ID" value="MBE5037608.1"/>
    <property type="molecule type" value="Genomic_DNA"/>
</dbReference>